<dbReference type="InterPro" id="IPR036390">
    <property type="entry name" value="WH_DNA-bd_sf"/>
</dbReference>
<evidence type="ECO:0000256" key="1">
    <source>
        <dbReference type="ARBA" id="ARBA00023015"/>
    </source>
</evidence>
<dbReference type="EMBL" id="DXFG01000070">
    <property type="protein sequence ID" value="HIX36965.1"/>
    <property type="molecule type" value="Genomic_DNA"/>
</dbReference>
<keyword evidence="3" id="KW-0804">Transcription</keyword>
<reference evidence="5" key="1">
    <citation type="journal article" date="2021" name="PeerJ">
        <title>Extensive microbial diversity within the chicken gut microbiome revealed by metagenomics and culture.</title>
        <authorList>
            <person name="Gilroy R."/>
            <person name="Ravi A."/>
            <person name="Getino M."/>
            <person name="Pursley I."/>
            <person name="Horton D.L."/>
            <person name="Alikhan N.F."/>
            <person name="Baker D."/>
            <person name="Gharbi K."/>
            <person name="Hall N."/>
            <person name="Watson M."/>
            <person name="Adriaenssens E.M."/>
            <person name="Foster-Nyarko E."/>
            <person name="Jarju S."/>
            <person name="Secka A."/>
            <person name="Antonio M."/>
            <person name="Oren A."/>
            <person name="Chaudhuri R.R."/>
            <person name="La Ragione R."/>
            <person name="Hildebrand F."/>
            <person name="Pallen M.J."/>
        </authorList>
    </citation>
    <scope>NUCLEOTIDE SEQUENCE</scope>
    <source>
        <strain evidence="5">ChiHjej12B11-1927</strain>
    </source>
</reference>
<keyword evidence="1" id="KW-0805">Transcription regulation</keyword>
<dbReference type="CDD" id="cd00090">
    <property type="entry name" value="HTH_ARSR"/>
    <property type="match status" value="1"/>
</dbReference>
<organism evidence="5 6">
    <name type="scientific">Candidatus Blautia pullistercoris</name>
    <dbReference type="NCBI Taxonomy" id="2838499"/>
    <lineage>
        <taxon>Bacteria</taxon>
        <taxon>Bacillati</taxon>
        <taxon>Bacillota</taxon>
        <taxon>Clostridia</taxon>
        <taxon>Lachnospirales</taxon>
        <taxon>Lachnospiraceae</taxon>
        <taxon>Blautia</taxon>
    </lineage>
</organism>
<dbReference type="SUPFAM" id="SSF46785">
    <property type="entry name" value="Winged helix' DNA-binding domain"/>
    <property type="match status" value="1"/>
</dbReference>
<dbReference type="Pfam" id="PF01047">
    <property type="entry name" value="MarR"/>
    <property type="match status" value="1"/>
</dbReference>
<gene>
    <name evidence="5" type="ORF">H9738_03720</name>
</gene>
<reference evidence="5" key="2">
    <citation type="submission" date="2021-04" db="EMBL/GenBank/DDBJ databases">
        <authorList>
            <person name="Gilroy R."/>
        </authorList>
    </citation>
    <scope>NUCLEOTIDE SEQUENCE</scope>
    <source>
        <strain evidence="5">ChiHjej12B11-1927</strain>
    </source>
</reference>
<dbReference type="AlphaFoldDB" id="A0A9D2AMK1"/>
<feature type="domain" description="HTH marR-type" evidence="4">
    <location>
        <begin position="13"/>
        <end position="145"/>
    </location>
</feature>
<dbReference type="Proteomes" id="UP000824230">
    <property type="component" value="Unassembled WGS sequence"/>
</dbReference>
<protein>
    <submittedName>
        <fullName evidence="5">MarR family transcriptional regulator</fullName>
    </submittedName>
</protein>
<dbReference type="InterPro" id="IPR036388">
    <property type="entry name" value="WH-like_DNA-bd_sf"/>
</dbReference>
<dbReference type="InterPro" id="IPR000835">
    <property type="entry name" value="HTH_MarR-typ"/>
</dbReference>
<sequence length="162" mass="18861">MEGDEKMEAEKREEDLQNLFIRLTHLYFKKAFALVKDTGIHPKQVPLIGLVYCREGISQKEISQALRISPPTVAVSIKRLEKAGIIERRADEKDQRLSRIFLTEKGRAVTGKVRECIKEKEKALFQGFSESEVCLLRRFFLQMIQNLEEDDKEKDIERHNKG</sequence>
<name>A0A9D2AMK1_9FIRM</name>
<dbReference type="PRINTS" id="PR00598">
    <property type="entry name" value="HTHMARR"/>
</dbReference>
<dbReference type="InterPro" id="IPR011991">
    <property type="entry name" value="ArsR-like_HTH"/>
</dbReference>
<evidence type="ECO:0000256" key="3">
    <source>
        <dbReference type="ARBA" id="ARBA00023163"/>
    </source>
</evidence>
<dbReference type="GO" id="GO:0003700">
    <property type="term" value="F:DNA-binding transcription factor activity"/>
    <property type="evidence" value="ECO:0007669"/>
    <property type="project" value="InterPro"/>
</dbReference>
<dbReference type="PROSITE" id="PS50995">
    <property type="entry name" value="HTH_MARR_2"/>
    <property type="match status" value="1"/>
</dbReference>
<dbReference type="PANTHER" id="PTHR42756:SF1">
    <property type="entry name" value="TRANSCRIPTIONAL REPRESSOR OF EMRAB OPERON"/>
    <property type="match status" value="1"/>
</dbReference>
<dbReference type="PANTHER" id="PTHR42756">
    <property type="entry name" value="TRANSCRIPTIONAL REGULATOR, MARR"/>
    <property type="match status" value="1"/>
</dbReference>
<comment type="caution">
    <text evidence="5">The sequence shown here is derived from an EMBL/GenBank/DDBJ whole genome shotgun (WGS) entry which is preliminary data.</text>
</comment>
<evidence type="ECO:0000259" key="4">
    <source>
        <dbReference type="PROSITE" id="PS50995"/>
    </source>
</evidence>
<evidence type="ECO:0000256" key="2">
    <source>
        <dbReference type="ARBA" id="ARBA00023125"/>
    </source>
</evidence>
<keyword evidence="2" id="KW-0238">DNA-binding</keyword>
<proteinExistence type="predicted"/>
<dbReference type="Gene3D" id="1.10.10.10">
    <property type="entry name" value="Winged helix-like DNA-binding domain superfamily/Winged helix DNA-binding domain"/>
    <property type="match status" value="1"/>
</dbReference>
<dbReference type="SMART" id="SM00347">
    <property type="entry name" value="HTH_MARR"/>
    <property type="match status" value="1"/>
</dbReference>
<evidence type="ECO:0000313" key="5">
    <source>
        <dbReference type="EMBL" id="HIX36965.1"/>
    </source>
</evidence>
<accession>A0A9D2AMK1</accession>
<evidence type="ECO:0000313" key="6">
    <source>
        <dbReference type="Proteomes" id="UP000824230"/>
    </source>
</evidence>
<dbReference type="GO" id="GO:0003677">
    <property type="term" value="F:DNA binding"/>
    <property type="evidence" value="ECO:0007669"/>
    <property type="project" value="UniProtKB-KW"/>
</dbReference>